<feature type="region of interest" description="Disordered" evidence="1">
    <location>
        <begin position="1"/>
        <end position="21"/>
    </location>
</feature>
<evidence type="ECO:0000256" key="1">
    <source>
        <dbReference type="SAM" id="MobiDB-lite"/>
    </source>
</evidence>
<gene>
    <name evidence="2" type="ORF">PtA15_4A126</name>
</gene>
<dbReference type="EMBL" id="CP110424">
    <property type="protein sequence ID" value="WAQ83678.1"/>
    <property type="molecule type" value="Genomic_DNA"/>
</dbReference>
<keyword evidence="3" id="KW-1185">Reference proteome</keyword>
<name>A0ABY7CEQ7_9BASI</name>
<proteinExistence type="predicted"/>
<accession>A0ABY7CEQ7</accession>
<reference evidence="2" key="1">
    <citation type="submission" date="2022-10" db="EMBL/GenBank/DDBJ databases">
        <title>Puccinia triticina Genome sequencing and assembly.</title>
        <authorList>
            <person name="Li C."/>
        </authorList>
    </citation>
    <scope>NUCLEOTIDE SEQUENCE</scope>
    <source>
        <strain evidence="2">Pt15</strain>
    </source>
</reference>
<evidence type="ECO:0000313" key="2">
    <source>
        <dbReference type="EMBL" id="WAQ83678.1"/>
    </source>
</evidence>
<dbReference type="GeneID" id="77808873"/>
<organism evidence="2 3">
    <name type="scientific">Puccinia triticina</name>
    <dbReference type="NCBI Taxonomy" id="208348"/>
    <lineage>
        <taxon>Eukaryota</taxon>
        <taxon>Fungi</taxon>
        <taxon>Dikarya</taxon>
        <taxon>Basidiomycota</taxon>
        <taxon>Pucciniomycotina</taxon>
        <taxon>Pucciniomycetes</taxon>
        <taxon>Pucciniales</taxon>
        <taxon>Pucciniaceae</taxon>
        <taxon>Puccinia</taxon>
    </lineage>
</organism>
<dbReference type="Proteomes" id="UP001164743">
    <property type="component" value="Chromosome 4A"/>
</dbReference>
<dbReference type="RefSeq" id="XP_053019233.1">
    <property type="nucleotide sequence ID" value="XM_053167978.1"/>
</dbReference>
<protein>
    <submittedName>
        <fullName evidence="2">Uncharacterized protein</fullName>
    </submittedName>
</protein>
<sequence length="99" mass="10042">MDPSALAALHQSPSPTPSRPPITLDEYAEWMRMAAIMLAQLSASQQPSQSLSMTPSSAAGMVVGGAIGLGAGFVGVTVGAGLGVELAQLHVLSLRNVIT</sequence>
<evidence type="ECO:0000313" key="3">
    <source>
        <dbReference type="Proteomes" id="UP001164743"/>
    </source>
</evidence>